<dbReference type="GO" id="GO:0003676">
    <property type="term" value="F:nucleic acid binding"/>
    <property type="evidence" value="ECO:0007669"/>
    <property type="project" value="InterPro"/>
</dbReference>
<protein>
    <recommendedName>
        <fullName evidence="3">CCHC-type domain-containing protein</fullName>
    </recommendedName>
</protein>
<dbReference type="GO" id="GO:0019068">
    <property type="term" value="P:virion assembly"/>
    <property type="evidence" value="ECO:0007669"/>
    <property type="project" value="InterPro"/>
</dbReference>
<accession>A0AAN7RPW1</accession>
<dbReference type="Pfam" id="PF02093">
    <property type="entry name" value="Gag_p30"/>
    <property type="match status" value="1"/>
</dbReference>
<dbReference type="SUPFAM" id="SSF47943">
    <property type="entry name" value="Retrovirus capsid protein, N-terminal core domain"/>
    <property type="match status" value="1"/>
</dbReference>
<dbReference type="EMBL" id="JAUNZN010000018">
    <property type="protein sequence ID" value="KAK4811250.1"/>
    <property type="molecule type" value="Genomic_DNA"/>
</dbReference>
<dbReference type="InterPro" id="IPR050462">
    <property type="entry name" value="Retroviral_Gag-Pol_poly"/>
</dbReference>
<dbReference type="SMART" id="SM00343">
    <property type="entry name" value="ZnF_C2HC"/>
    <property type="match status" value="1"/>
</dbReference>
<evidence type="ECO:0000313" key="4">
    <source>
        <dbReference type="EMBL" id="KAK4811250.1"/>
    </source>
</evidence>
<dbReference type="PANTHER" id="PTHR33166">
    <property type="entry name" value="GAG_P30 DOMAIN-CONTAINING PROTEIN"/>
    <property type="match status" value="1"/>
</dbReference>
<keyword evidence="5" id="KW-1185">Reference proteome</keyword>
<feature type="domain" description="CCHC-type" evidence="3">
    <location>
        <begin position="311"/>
        <end position="326"/>
    </location>
</feature>
<dbReference type="PROSITE" id="PS50158">
    <property type="entry name" value="ZF_CCHC"/>
    <property type="match status" value="1"/>
</dbReference>
<evidence type="ECO:0000313" key="5">
    <source>
        <dbReference type="Proteomes" id="UP001333110"/>
    </source>
</evidence>
<organism evidence="4 5">
    <name type="scientific">Mycteria americana</name>
    <name type="common">Wood stork</name>
    <dbReference type="NCBI Taxonomy" id="33587"/>
    <lineage>
        <taxon>Eukaryota</taxon>
        <taxon>Metazoa</taxon>
        <taxon>Chordata</taxon>
        <taxon>Craniata</taxon>
        <taxon>Vertebrata</taxon>
        <taxon>Euteleostomi</taxon>
        <taxon>Archelosauria</taxon>
        <taxon>Archosauria</taxon>
        <taxon>Dinosauria</taxon>
        <taxon>Saurischia</taxon>
        <taxon>Theropoda</taxon>
        <taxon>Coelurosauria</taxon>
        <taxon>Aves</taxon>
        <taxon>Neognathae</taxon>
        <taxon>Neoaves</taxon>
        <taxon>Aequornithes</taxon>
        <taxon>Ciconiiformes</taxon>
        <taxon>Ciconiidae</taxon>
        <taxon>Mycteria</taxon>
    </lineage>
</organism>
<dbReference type="GO" id="GO:0008270">
    <property type="term" value="F:zinc ion binding"/>
    <property type="evidence" value="ECO:0007669"/>
    <property type="project" value="UniProtKB-KW"/>
</dbReference>
<keyword evidence="1" id="KW-0863">Zinc-finger</keyword>
<dbReference type="AlphaFoldDB" id="A0AAN7RPW1"/>
<dbReference type="Gene3D" id="1.10.375.10">
    <property type="entry name" value="Human Immunodeficiency Virus Type 1 Capsid Protein"/>
    <property type="match status" value="1"/>
</dbReference>
<dbReference type="InterPro" id="IPR003036">
    <property type="entry name" value="Gag_P30"/>
</dbReference>
<evidence type="ECO:0000256" key="1">
    <source>
        <dbReference type="PROSITE-ProRule" id="PRU00047"/>
    </source>
</evidence>
<dbReference type="Proteomes" id="UP001333110">
    <property type="component" value="Unassembled WGS sequence"/>
</dbReference>
<keyword evidence="1" id="KW-0479">Metal-binding</keyword>
<reference evidence="4 5" key="1">
    <citation type="journal article" date="2023" name="J. Hered.">
        <title>Chromosome-level genome of the wood stork (Mycteria americana) provides insight into avian chromosome evolution.</title>
        <authorList>
            <person name="Flamio R. Jr."/>
            <person name="Ramstad K.M."/>
        </authorList>
    </citation>
    <scope>NUCLEOTIDE SEQUENCE [LARGE SCALE GENOMIC DNA]</scope>
    <source>
        <strain evidence="4">JAX WOST 10</strain>
    </source>
</reference>
<proteinExistence type="predicted"/>
<evidence type="ECO:0000259" key="3">
    <source>
        <dbReference type="PROSITE" id="PS50158"/>
    </source>
</evidence>
<feature type="compositionally biased region" description="Basic and acidic residues" evidence="2">
    <location>
        <begin position="275"/>
        <end position="286"/>
    </location>
</feature>
<evidence type="ECO:0000256" key="2">
    <source>
        <dbReference type="SAM" id="MobiDB-lite"/>
    </source>
</evidence>
<name>A0AAN7RPW1_MYCAM</name>
<dbReference type="Pfam" id="PF00098">
    <property type="entry name" value="zf-CCHC"/>
    <property type="match status" value="1"/>
</dbReference>
<feature type="region of interest" description="Disordered" evidence="2">
    <location>
        <begin position="275"/>
        <end position="305"/>
    </location>
</feature>
<dbReference type="SUPFAM" id="SSF57756">
    <property type="entry name" value="Retrovirus zinc finger-like domains"/>
    <property type="match status" value="1"/>
</dbReference>
<comment type="caution">
    <text evidence="4">The sequence shown here is derived from an EMBL/GenBank/DDBJ whole genome shotgun (WGS) entry which is preliminary data.</text>
</comment>
<dbReference type="Gene3D" id="4.10.60.10">
    <property type="entry name" value="Zinc finger, CCHC-type"/>
    <property type="match status" value="1"/>
</dbReference>
<sequence>MDKVHLEASVAVDEVHAAAVILQRGNSFGDPDGTLKFETGLRSTLATAGGSRAGLQCTPEDSVRGLLSRFPGGCGFKGLERDIQVVLKTLLSYEEQRTVVVKAREEAERVHAQDAQAGRLEDHFPSNNPNWDPNNQAQRLLLTEYQRLILFGVRNAIPKPKNLSKLYQVVQGKDETPSAFFERLCEVAKKWTDLDPEREADALTFVTLFVGQSNPDIRRKLQKIEGEDARSMNRLLEVAWKVYNNRDEEEKKRQEKEQVKRESRKAQLLAAAIEEGNRNSRRRNDGYRLNQGSVTPFFRPGEGKPLSKDQCALCRQKGHWKRDCPQNRFWRNFPRKQEDPRVEELLTLDSD</sequence>
<dbReference type="InterPro" id="IPR008919">
    <property type="entry name" value="Retrov_capsid_N"/>
</dbReference>
<keyword evidence="1" id="KW-0862">Zinc</keyword>
<dbReference type="InterPro" id="IPR001878">
    <property type="entry name" value="Znf_CCHC"/>
</dbReference>
<dbReference type="InterPro" id="IPR036875">
    <property type="entry name" value="Znf_CCHC_sf"/>
</dbReference>
<gene>
    <name evidence="4" type="ORF">QYF61_022147</name>
</gene>